<sequence>MMALSVEDRAVGAIIGAAIADAAAQPLHWIYDLQKLDALLSECPCPEFRAQSANPFYRRVTGQQSCYGDQAYVLAESLAECGGLNVEDLTQRTYKLFGPGSEYDTPVNNPDRPKGGPRPQLPIEGPWRHASIKSFIKNFEAGKKETGCINDEQIDGITKLAPVVALYAGKPEMLEKVEEAIRVTQNSDTCVAETLAAARLLEYYILHGPDEKALDSVIEQLMDKNRMNPQDLDRAVVGHFQQVKDNLFKSPKEVIPAVFVFFFFFVLALPGAFQAALHGVLTESVFDQAVRNTMRCGGCTCSRGSFIGACLGAQFGLSGIPDLWKNKTLRYPILLELAKKIAKIHGS</sequence>
<proteinExistence type="inferred from homology"/>
<dbReference type="InterPro" id="IPR036705">
    <property type="entry name" value="Ribosyl_crysJ1_sf"/>
</dbReference>
<feature type="region of interest" description="Disordered" evidence="2">
    <location>
        <begin position="100"/>
        <end position="123"/>
    </location>
</feature>
<dbReference type="PANTHER" id="PTHR16222:SF17">
    <property type="entry name" value="SELENOPROTEIN J"/>
    <property type="match status" value="1"/>
</dbReference>
<keyword evidence="3" id="KW-1133">Transmembrane helix</keyword>
<dbReference type="InterPro" id="IPR050792">
    <property type="entry name" value="ADP-ribosylglycohydrolase"/>
</dbReference>
<organism evidence="4 5">
    <name type="scientific">Huso huso</name>
    <name type="common">Beluga</name>
    <name type="synonym">Acipenser huso</name>
    <dbReference type="NCBI Taxonomy" id="61971"/>
    <lineage>
        <taxon>Eukaryota</taxon>
        <taxon>Metazoa</taxon>
        <taxon>Chordata</taxon>
        <taxon>Craniata</taxon>
        <taxon>Vertebrata</taxon>
        <taxon>Euteleostomi</taxon>
        <taxon>Actinopterygii</taxon>
        <taxon>Chondrostei</taxon>
        <taxon>Acipenseriformes</taxon>
        <taxon>Acipenseridae</taxon>
        <taxon>Huso</taxon>
    </lineage>
</organism>
<dbReference type="PANTHER" id="PTHR16222">
    <property type="entry name" value="ADP-RIBOSYLGLYCOHYDROLASE"/>
    <property type="match status" value="1"/>
</dbReference>
<comment type="similarity">
    <text evidence="1">Belongs to the ADP-ribosylglycohydrolase family.</text>
</comment>
<name>A0ABR0ZHD6_HUSHU</name>
<comment type="caution">
    <text evidence="4">The sequence shown here is derived from an EMBL/GenBank/DDBJ whole genome shotgun (WGS) entry which is preliminary data.</text>
</comment>
<dbReference type="SUPFAM" id="SSF101478">
    <property type="entry name" value="ADP-ribosylglycohydrolase"/>
    <property type="match status" value="1"/>
</dbReference>
<keyword evidence="5" id="KW-1185">Reference proteome</keyword>
<keyword evidence="3" id="KW-0812">Transmembrane</keyword>
<evidence type="ECO:0000256" key="2">
    <source>
        <dbReference type="SAM" id="MobiDB-lite"/>
    </source>
</evidence>
<keyword evidence="3" id="KW-0472">Membrane</keyword>
<evidence type="ECO:0000256" key="3">
    <source>
        <dbReference type="SAM" id="Phobius"/>
    </source>
</evidence>
<evidence type="ECO:0000256" key="1">
    <source>
        <dbReference type="ARBA" id="ARBA00010702"/>
    </source>
</evidence>
<protein>
    <submittedName>
        <fullName evidence="4">Selenoprotein J</fullName>
    </submittedName>
</protein>
<dbReference type="EMBL" id="JAHFZB010000011">
    <property type="protein sequence ID" value="KAK6484217.1"/>
    <property type="molecule type" value="Genomic_DNA"/>
</dbReference>
<evidence type="ECO:0000313" key="5">
    <source>
        <dbReference type="Proteomes" id="UP001369086"/>
    </source>
</evidence>
<accession>A0ABR0ZHD6</accession>
<evidence type="ECO:0000313" key="4">
    <source>
        <dbReference type="EMBL" id="KAK6484217.1"/>
    </source>
</evidence>
<gene>
    <name evidence="4" type="ORF">HHUSO_G13943</name>
</gene>
<feature type="transmembrane region" description="Helical" evidence="3">
    <location>
        <begin position="254"/>
        <end position="273"/>
    </location>
</feature>
<dbReference type="InterPro" id="IPR005502">
    <property type="entry name" value="Ribosyl_crysJ1"/>
</dbReference>
<reference evidence="4 5" key="1">
    <citation type="submission" date="2021-05" db="EMBL/GenBank/DDBJ databases">
        <authorList>
            <person name="Zahm M."/>
            <person name="Klopp C."/>
            <person name="Cabau C."/>
            <person name="Kuhl H."/>
            <person name="Suciu R."/>
            <person name="Ciorpac M."/>
            <person name="Holostenco D."/>
            <person name="Gessner J."/>
            <person name="Wuertz S."/>
            <person name="Hohne C."/>
            <person name="Stock M."/>
            <person name="Gislard M."/>
            <person name="Lluch J."/>
            <person name="Milhes M."/>
            <person name="Lampietro C."/>
            <person name="Lopez Roques C."/>
            <person name="Donnadieu C."/>
            <person name="Du K."/>
            <person name="Schartl M."/>
            <person name="Guiguen Y."/>
        </authorList>
    </citation>
    <scope>NUCLEOTIDE SEQUENCE [LARGE SCALE GENOMIC DNA]</scope>
    <source>
        <strain evidence="4">Hh-F2</strain>
        <tissue evidence="4">Blood</tissue>
    </source>
</reference>
<dbReference type="Gene3D" id="1.10.4080.10">
    <property type="entry name" value="ADP-ribosylation/Crystallin J1"/>
    <property type="match status" value="1"/>
</dbReference>
<dbReference type="Proteomes" id="UP001369086">
    <property type="component" value="Unassembled WGS sequence"/>
</dbReference>
<dbReference type="Pfam" id="PF03747">
    <property type="entry name" value="ADP_ribosyl_GH"/>
    <property type="match status" value="1"/>
</dbReference>